<gene>
    <name evidence="2" type="ORF">A2228_01000</name>
</gene>
<dbReference type="InterPro" id="IPR008910">
    <property type="entry name" value="MSC_TM_helix"/>
</dbReference>
<comment type="caution">
    <text evidence="2">The sequence shown here is derived from an EMBL/GenBank/DDBJ whole genome shotgun (WGS) entry which is preliminary data.</text>
</comment>
<accession>A0A1F5F5Z8</accession>
<keyword evidence="1" id="KW-0472">Membrane</keyword>
<feature type="transmembrane region" description="Helical" evidence="1">
    <location>
        <begin position="87"/>
        <end position="110"/>
    </location>
</feature>
<dbReference type="Gene3D" id="1.10.287.1260">
    <property type="match status" value="1"/>
</dbReference>
<dbReference type="EMBL" id="MFAK01000016">
    <property type="protein sequence ID" value="OGD75062.1"/>
    <property type="molecule type" value="Genomic_DNA"/>
</dbReference>
<dbReference type="AlphaFoldDB" id="A0A1F5F5Z8"/>
<feature type="transmembrane region" description="Helical" evidence="1">
    <location>
        <begin position="116"/>
        <end position="137"/>
    </location>
</feature>
<evidence type="ECO:0000256" key="1">
    <source>
        <dbReference type="SAM" id="Phobius"/>
    </source>
</evidence>
<sequence>MDISLWQQALVSVWQNTIGSSFAFLPNLIGGLLVALLGIIIGQWVSTLVVKALQLLKLDSFIKDTKFKNFLLKAEVTQKLEIIIGSIFKWLIVLTFFIAATNIIGLQAVSAVLGGILAYVPHVLSAVIVLALGVLLAGLVEGFVKGALASVDLKTSRLMGKIASYAVITIATLAAFSELKIAESFVNILFIGLIAMLALGFGLAIGLGAKDLVGKILSDWYKDVQHDLKK</sequence>
<organism evidence="2 3">
    <name type="scientific">Candidatus Collierbacteria bacterium RIFOXYA2_FULL_46_10</name>
    <dbReference type="NCBI Taxonomy" id="1817726"/>
    <lineage>
        <taxon>Bacteria</taxon>
        <taxon>Candidatus Collieribacteriota</taxon>
    </lineage>
</organism>
<protein>
    <submittedName>
        <fullName evidence="2">Uncharacterized protein</fullName>
    </submittedName>
</protein>
<feature type="transmembrane region" description="Helical" evidence="1">
    <location>
        <begin position="28"/>
        <end position="50"/>
    </location>
</feature>
<dbReference type="Pfam" id="PF05552">
    <property type="entry name" value="MS_channel_1st_1"/>
    <property type="match status" value="2"/>
</dbReference>
<proteinExistence type="predicted"/>
<feature type="transmembrane region" description="Helical" evidence="1">
    <location>
        <begin position="188"/>
        <end position="209"/>
    </location>
</feature>
<evidence type="ECO:0000313" key="2">
    <source>
        <dbReference type="EMBL" id="OGD75062.1"/>
    </source>
</evidence>
<evidence type="ECO:0000313" key="3">
    <source>
        <dbReference type="Proteomes" id="UP000176191"/>
    </source>
</evidence>
<feature type="transmembrane region" description="Helical" evidence="1">
    <location>
        <begin position="158"/>
        <end position="176"/>
    </location>
</feature>
<name>A0A1F5F5Z8_9BACT</name>
<keyword evidence="1" id="KW-1133">Transmembrane helix</keyword>
<reference evidence="2 3" key="1">
    <citation type="journal article" date="2016" name="Nat. Commun.">
        <title>Thousands of microbial genomes shed light on interconnected biogeochemical processes in an aquifer system.</title>
        <authorList>
            <person name="Anantharaman K."/>
            <person name="Brown C.T."/>
            <person name="Hug L.A."/>
            <person name="Sharon I."/>
            <person name="Castelle C.J."/>
            <person name="Probst A.J."/>
            <person name="Thomas B.C."/>
            <person name="Singh A."/>
            <person name="Wilkins M.J."/>
            <person name="Karaoz U."/>
            <person name="Brodie E.L."/>
            <person name="Williams K.H."/>
            <person name="Hubbard S.S."/>
            <person name="Banfield J.F."/>
        </authorList>
    </citation>
    <scope>NUCLEOTIDE SEQUENCE [LARGE SCALE GENOMIC DNA]</scope>
</reference>
<dbReference type="Proteomes" id="UP000176191">
    <property type="component" value="Unassembled WGS sequence"/>
</dbReference>
<keyword evidence="1" id="KW-0812">Transmembrane</keyword>